<sequence>MAAAHIKPRSPNELRREKGNETSVAYRFISLLNRITDFPTWATHKLRFAKDRSPIFSLSDDEVSYIISILPPLDAAAFVLSCKFMWQTGKGQTVLQQLYNLHKGRIEILERLEVDFPKHVLCYRCEKFHRRSRIPPPKLEPYGCDTESEIHFLGSPSTELGIQPHLTYRQAKEIMNHYRFGPTHGRPAAKVNHYHTFADRGYEGSVHVKLAWNFDVKLIDGNLVLKQDMWATYQVNNSTSRYKAVDICEQGNNHLLHGISANNIEIPLHQCYRCPHSSSERELRVTYIKHKPGYALLRSTLWENLGTCQNPSSGSGLWNHATWSSPCIFPATAIHPDELKYKHHFDTELPNRDYRGAKYSFW</sequence>
<dbReference type="VEuPathDB" id="FungiDB:MCYG_04893"/>
<dbReference type="Proteomes" id="UP000002035">
    <property type="component" value="Unassembled WGS sequence"/>
</dbReference>
<proteinExistence type="predicted"/>
<dbReference type="RefSeq" id="XP_002847156.1">
    <property type="nucleotide sequence ID" value="XM_002847110.1"/>
</dbReference>
<dbReference type="OrthoDB" id="3912356at2759"/>
<organism evidence="1 2">
    <name type="scientific">Arthroderma otae (strain ATCC MYA-4605 / CBS 113480)</name>
    <name type="common">Microsporum canis</name>
    <dbReference type="NCBI Taxonomy" id="554155"/>
    <lineage>
        <taxon>Eukaryota</taxon>
        <taxon>Fungi</taxon>
        <taxon>Dikarya</taxon>
        <taxon>Ascomycota</taxon>
        <taxon>Pezizomycotina</taxon>
        <taxon>Eurotiomycetes</taxon>
        <taxon>Eurotiomycetidae</taxon>
        <taxon>Onygenales</taxon>
        <taxon>Arthrodermataceae</taxon>
        <taxon>Microsporum</taxon>
    </lineage>
</organism>
<evidence type="ECO:0000313" key="1">
    <source>
        <dbReference type="EMBL" id="EEQ32074.1"/>
    </source>
</evidence>
<gene>
    <name evidence="1" type="ORF">MCYG_04893</name>
</gene>
<dbReference type="GeneID" id="9223761"/>
<dbReference type="STRING" id="554155.C5FQC1"/>
<reference evidence="2" key="1">
    <citation type="journal article" date="2012" name="MBio">
        <title>Comparative genome analysis of Trichophyton rubrum and related dermatophytes reveals candidate genes involved in infection.</title>
        <authorList>
            <person name="Martinez D.A."/>
            <person name="Oliver B.G."/>
            <person name="Graeser Y."/>
            <person name="Goldberg J.M."/>
            <person name="Li W."/>
            <person name="Martinez-Rossi N.M."/>
            <person name="Monod M."/>
            <person name="Shelest E."/>
            <person name="Barton R.C."/>
            <person name="Birch E."/>
            <person name="Brakhage A.A."/>
            <person name="Chen Z."/>
            <person name="Gurr S.J."/>
            <person name="Heiman D."/>
            <person name="Heitman J."/>
            <person name="Kosti I."/>
            <person name="Rossi A."/>
            <person name="Saif S."/>
            <person name="Samalova M."/>
            <person name="Saunders C.W."/>
            <person name="Shea T."/>
            <person name="Summerbell R.C."/>
            <person name="Xu J."/>
            <person name="Young S."/>
            <person name="Zeng Q."/>
            <person name="Birren B.W."/>
            <person name="Cuomo C.A."/>
            <person name="White T.C."/>
        </authorList>
    </citation>
    <scope>NUCLEOTIDE SEQUENCE [LARGE SCALE GENOMIC DNA]</scope>
    <source>
        <strain evidence="2">ATCC MYA-4605 / CBS 113480</strain>
    </source>
</reference>
<evidence type="ECO:0000313" key="2">
    <source>
        <dbReference type="Proteomes" id="UP000002035"/>
    </source>
</evidence>
<name>C5FQC1_ARTOC</name>
<dbReference type="eggNOG" id="ENOG502RAJN">
    <property type="taxonomic scope" value="Eukaryota"/>
</dbReference>
<dbReference type="AlphaFoldDB" id="C5FQC1"/>
<keyword evidence="2" id="KW-1185">Reference proteome</keyword>
<evidence type="ECO:0008006" key="3">
    <source>
        <dbReference type="Google" id="ProtNLM"/>
    </source>
</evidence>
<accession>C5FQC1</accession>
<dbReference type="EMBL" id="DS995704">
    <property type="protein sequence ID" value="EEQ32074.1"/>
    <property type="molecule type" value="Genomic_DNA"/>
</dbReference>
<protein>
    <recommendedName>
        <fullName evidence="3">F-box domain-containing protein</fullName>
    </recommendedName>
</protein>
<dbReference type="HOGENOM" id="CLU_057350_0_0_1"/>